<comment type="caution">
    <text evidence="13">The sequence shown here is derived from an EMBL/GenBank/DDBJ whole genome shotgun (WGS) entry which is preliminary data.</text>
</comment>
<evidence type="ECO:0000313" key="13">
    <source>
        <dbReference type="EMBL" id="KAG6290906.1"/>
    </source>
</evidence>
<evidence type="ECO:0000256" key="4">
    <source>
        <dbReference type="ARBA" id="ARBA00022692"/>
    </source>
</evidence>
<dbReference type="EMBL" id="SRRH01000335">
    <property type="protein sequence ID" value="KAG6290906.1"/>
    <property type="molecule type" value="Genomic_DNA"/>
</dbReference>
<dbReference type="InterPro" id="IPR019009">
    <property type="entry name" value="SRP_receptor_beta_su"/>
</dbReference>
<evidence type="ECO:0000256" key="1">
    <source>
        <dbReference type="ARBA" id="ARBA00004389"/>
    </source>
</evidence>
<keyword evidence="9 12" id="KW-0472">Membrane</keyword>
<gene>
    <name evidence="13" type="ORF">E4U09_004197</name>
</gene>
<dbReference type="Proteomes" id="UP000707071">
    <property type="component" value="Unassembled WGS sequence"/>
</dbReference>
<dbReference type="InterPro" id="IPR027417">
    <property type="entry name" value="P-loop_NTPase"/>
</dbReference>
<dbReference type="GO" id="GO:0005789">
    <property type="term" value="C:endoplasmic reticulum membrane"/>
    <property type="evidence" value="ECO:0007669"/>
    <property type="project" value="UniProtKB-SubCell"/>
</dbReference>
<dbReference type="AlphaFoldDB" id="A0A9P7QDH4"/>
<evidence type="ECO:0000256" key="2">
    <source>
        <dbReference type="ARBA" id="ARBA00005619"/>
    </source>
</evidence>
<feature type="compositionally biased region" description="Polar residues" evidence="11">
    <location>
        <begin position="185"/>
        <end position="195"/>
    </location>
</feature>
<evidence type="ECO:0000256" key="11">
    <source>
        <dbReference type="SAM" id="MobiDB-lite"/>
    </source>
</evidence>
<evidence type="ECO:0000256" key="8">
    <source>
        <dbReference type="ARBA" id="ARBA00023134"/>
    </source>
</evidence>
<proteinExistence type="inferred from homology"/>
<dbReference type="SUPFAM" id="SSF52540">
    <property type="entry name" value="P-loop containing nucleoside triphosphate hydrolases"/>
    <property type="match status" value="1"/>
</dbReference>
<evidence type="ECO:0000256" key="7">
    <source>
        <dbReference type="ARBA" id="ARBA00022989"/>
    </source>
</evidence>
<keyword evidence="8" id="KW-0342">GTP-binding</keyword>
<reference evidence="13 14" key="1">
    <citation type="journal article" date="2020" name="bioRxiv">
        <title>Whole genome comparisons of ergot fungi reveals the divergence and evolution of species within the genus Claviceps are the result of varying mechanisms driving genome evolution and host range expansion.</title>
        <authorList>
            <person name="Wyka S.A."/>
            <person name="Mondo S.J."/>
            <person name="Liu M."/>
            <person name="Dettman J."/>
            <person name="Nalam V."/>
            <person name="Broders K.D."/>
        </authorList>
    </citation>
    <scope>NUCLEOTIDE SEQUENCE [LARGE SCALE GENOMIC DNA]</scope>
    <source>
        <strain evidence="13 14">Clav52</strain>
    </source>
</reference>
<evidence type="ECO:0000256" key="6">
    <source>
        <dbReference type="ARBA" id="ARBA00022824"/>
    </source>
</evidence>
<name>A0A9P7QDH4_9HYPO</name>
<feature type="region of interest" description="Disordered" evidence="11">
    <location>
        <begin position="153"/>
        <end position="197"/>
    </location>
</feature>
<evidence type="ECO:0000256" key="5">
    <source>
        <dbReference type="ARBA" id="ARBA00022741"/>
    </source>
</evidence>
<keyword evidence="6" id="KW-0256">Endoplasmic reticulum</keyword>
<dbReference type="GO" id="GO:0005525">
    <property type="term" value="F:GTP binding"/>
    <property type="evidence" value="ECO:0007669"/>
    <property type="project" value="UniProtKB-KW"/>
</dbReference>
<evidence type="ECO:0000256" key="12">
    <source>
        <dbReference type="SAM" id="Phobius"/>
    </source>
</evidence>
<evidence type="ECO:0000256" key="9">
    <source>
        <dbReference type="ARBA" id="ARBA00023136"/>
    </source>
</evidence>
<sequence length="390" mass="41635">MPHQTPTKPEFADTSRPLLLVPHETCSQVAKQTPQHQRIASATSAHQQPQKLNSASLLIATSAQPQPHLLPSSSGKLHLPPIAKMPTAAQIAEAILTPSLPLLLIGLLILIGAPILLHTVLAASSTYTTPPTILLLGPSHAGKTSLLTLLERGGTETPDTHTSQVSHSVELEVTTDASSSSSSSTKVSFRNQGDASGSAGGTYTKFLLVDTPGHGKLRNVAMGKLGRVDKLRGVVFMVDAAALGERDRERDGSLASTAAYLYDVLLYLQQRQTSQKEKSKGKGKGAVPVLVAANKMDLFTALPANLVKTQLERELSSIRATRSKGLLDSGVGDDEVGTEDQDSWLGEYGSEKFSFGQMMEFDIEVEVVGGSVRAEEADVDGWWAWMSNRV</sequence>
<accession>A0A9P7QDH4</accession>
<keyword evidence="10" id="KW-0675">Receptor</keyword>
<keyword evidence="14" id="KW-1185">Reference proteome</keyword>
<protein>
    <recommendedName>
        <fullName evidence="3">Signal recognition particle receptor subunit beta</fullName>
    </recommendedName>
</protein>
<comment type="subcellular location">
    <subcellularLocation>
        <location evidence="1">Endoplasmic reticulum membrane</location>
        <topology evidence="1">Single-pass membrane protein</topology>
    </subcellularLocation>
</comment>
<dbReference type="Pfam" id="PF09439">
    <property type="entry name" value="SRPRB"/>
    <property type="match status" value="1"/>
</dbReference>
<keyword evidence="7 12" id="KW-1133">Transmembrane helix</keyword>
<keyword evidence="5" id="KW-0547">Nucleotide-binding</keyword>
<evidence type="ECO:0000256" key="3">
    <source>
        <dbReference type="ARBA" id="ARBA00020256"/>
    </source>
</evidence>
<evidence type="ECO:0000256" key="10">
    <source>
        <dbReference type="ARBA" id="ARBA00023170"/>
    </source>
</evidence>
<evidence type="ECO:0000313" key="14">
    <source>
        <dbReference type="Proteomes" id="UP000707071"/>
    </source>
</evidence>
<keyword evidence="4 12" id="KW-0812">Transmembrane</keyword>
<comment type="similarity">
    <text evidence="2">Belongs to the SRP receptor beta subunit family.</text>
</comment>
<feature type="transmembrane region" description="Helical" evidence="12">
    <location>
        <begin position="100"/>
        <end position="121"/>
    </location>
</feature>
<dbReference type="Gene3D" id="3.40.50.300">
    <property type="entry name" value="P-loop containing nucleotide triphosphate hydrolases"/>
    <property type="match status" value="1"/>
</dbReference>
<organism evidence="13 14">
    <name type="scientific">Claviceps aff. purpurea</name>
    <dbReference type="NCBI Taxonomy" id="1967640"/>
    <lineage>
        <taxon>Eukaryota</taxon>
        <taxon>Fungi</taxon>
        <taxon>Dikarya</taxon>
        <taxon>Ascomycota</taxon>
        <taxon>Pezizomycotina</taxon>
        <taxon>Sordariomycetes</taxon>
        <taxon>Hypocreomycetidae</taxon>
        <taxon>Hypocreales</taxon>
        <taxon>Clavicipitaceae</taxon>
        <taxon>Claviceps</taxon>
    </lineage>
</organism>